<dbReference type="AlphaFoldDB" id="A0A383R8F6"/>
<dbReference type="Pfam" id="PF00144">
    <property type="entry name" value="Beta-lactamase"/>
    <property type="match status" value="1"/>
</dbReference>
<reference evidence="3" key="1">
    <citation type="submission" date="2018-08" db="EMBL/GenBank/DDBJ databases">
        <authorList>
            <person name="Chevrot R."/>
        </authorList>
    </citation>
    <scope>NUCLEOTIDE SEQUENCE [LARGE SCALE GENOMIC DNA]</scope>
</reference>
<protein>
    <submittedName>
        <fullName evidence="2">CubicO group peptidase, beta-lactamase class C family</fullName>
    </submittedName>
</protein>
<proteinExistence type="predicted"/>
<dbReference type="SUPFAM" id="SSF56601">
    <property type="entry name" value="beta-lactamase/transpeptidase-like"/>
    <property type="match status" value="1"/>
</dbReference>
<dbReference type="InterPro" id="IPR050491">
    <property type="entry name" value="AmpC-like"/>
</dbReference>
<dbReference type="PANTHER" id="PTHR46825:SF9">
    <property type="entry name" value="BETA-LACTAMASE-RELATED DOMAIN-CONTAINING PROTEIN"/>
    <property type="match status" value="1"/>
</dbReference>
<gene>
    <name evidence="2" type="ORF">PBLR_11343</name>
</gene>
<sequence length="325" mass="36082">MELAAWVDQLLEKQGYNGSILLASQGEIVISKGYGLANVEERQPINKDTVFKIASIAKQFTATAIMKLQEQGLLRVEDKLAKYVPECTGLADVTLHELLTHSSGLDEDALIDWNVHEDLRPLHTLALDTVTPSGAKGAYRYSNFGYALLGLIVERLSDQPYEAYIEKEFFEPFGMTRTGGRMGVLRSEPNMGIGYRGGELAWKEDILSHNSAGSIVYSTTEDLFRWDRALHSGQVANAESIDAIFTPLARIDEERSYGYGWVVYPDRPHISYHNGGLSGYSCTMIRDAKSDSVLIALSNLADIGMQPIDVLKQGLQEHFPAFMQL</sequence>
<dbReference type="InterPro" id="IPR012338">
    <property type="entry name" value="Beta-lactam/transpept-like"/>
</dbReference>
<dbReference type="RefSeq" id="WP_138185105.1">
    <property type="nucleotide sequence ID" value="NZ_LS992241.1"/>
</dbReference>
<name>A0A383R8F6_PAEAL</name>
<dbReference type="PANTHER" id="PTHR46825">
    <property type="entry name" value="D-ALANYL-D-ALANINE-CARBOXYPEPTIDASE/ENDOPEPTIDASE AMPH"/>
    <property type="match status" value="1"/>
</dbReference>
<evidence type="ECO:0000259" key="1">
    <source>
        <dbReference type="Pfam" id="PF00144"/>
    </source>
</evidence>
<accession>A0A383R8F6</accession>
<dbReference type="Gene3D" id="3.40.710.10">
    <property type="entry name" value="DD-peptidase/beta-lactamase superfamily"/>
    <property type="match status" value="1"/>
</dbReference>
<dbReference type="InterPro" id="IPR001466">
    <property type="entry name" value="Beta-lactam-related"/>
</dbReference>
<organism evidence="2 3">
    <name type="scientific">Paenibacillus alvei</name>
    <name type="common">Bacillus alvei</name>
    <dbReference type="NCBI Taxonomy" id="44250"/>
    <lineage>
        <taxon>Bacteria</taxon>
        <taxon>Bacillati</taxon>
        <taxon>Bacillota</taxon>
        <taxon>Bacilli</taxon>
        <taxon>Bacillales</taxon>
        <taxon>Paenibacillaceae</taxon>
        <taxon>Paenibacillus</taxon>
    </lineage>
</organism>
<dbReference type="Proteomes" id="UP000304148">
    <property type="component" value="Chromosome"/>
</dbReference>
<evidence type="ECO:0000313" key="3">
    <source>
        <dbReference type="Proteomes" id="UP000304148"/>
    </source>
</evidence>
<dbReference type="EMBL" id="LS992241">
    <property type="protein sequence ID" value="SYX82921.1"/>
    <property type="molecule type" value="Genomic_DNA"/>
</dbReference>
<feature type="domain" description="Beta-lactamase-related" evidence="1">
    <location>
        <begin position="4"/>
        <end position="301"/>
    </location>
</feature>
<evidence type="ECO:0000313" key="2">
    <source>
        <dbReference type="EMBL" id="SYX82921.1"/>
    </source>
</evidence>